<evidence type="ECO:0000313" key="3">
    <source>
        <dbReference type="Proteomes" id="UP000283786"/>
    </source>
</evidence>
<protein>
    <submittedName>
        <fullName evidence="2">Beta-peptidyl aminopeptidase BapA</fullName>
        <ecNumber evidence="2">3.4.11.25</ecNumber>
    </submittedName>
</protein>
<accession>A0A418SHN4</accession>
<dbReference type="SUPFAM" id="SSF56266">
    <property type="entry name" value="DmpA/ArgJ-like"/>
    <property type="match status" value="1"/>
</dbReference>
<dbReference type="EMBL" id="CP060436">
    <property type="protein sequence ID" value="QPM90286.1"/>
    <property type="molecule type" value="Genomic_DNA"/>
</dbReference>
<evidence type="ECO:0000256" key="1">
    <source>
        <dbReference type="ARBA" id="ARBA00007068"/>
    </source>
</evidence>
<organism evidence="2 3">
    <name type="scientific">Pseudooceanicola algae</name>
    <dbReference type="NCBI Taxonomy" id="1537215"/>
    <lineage>
        <taxon>Bacteria</taxon>
        <taxon>Pseudomonadati</taxon>
        <taxon>Pseudomonadota</taxon>
        <taxon>Alphaproteobacteria</taxon>
        <taxon>Rhodobacterales</taxon>
        <taxon>Paracoccaceae</taxon>
        <taxon>Pseudooceanicola</taxon>
    </lineage>
</organism>
<sequence length="370" mass="39027">MTTPSPKPRARALGIPLPGTPGPLNAITDVPGIEVGMTEILSSRDPARATRGIPVQTGVTAILPRGRDPEPKPLWAGQFSLNGNGEMTGAHWIRDGGWLSGPILISNSHAIGPCHGAAVRWMIETYGDIWEDNHLWAMPVVAETYDGLLNDINGLHVTEADARAALDAARPGPVTEGNSGGGAGMVCYEFKGGTGTASRLLEVDGQGFTLGALVQANHGLRPWLTIAGRPVGQQMTEARIADMIKEQGSIIVVLATDLPLSSSQLERLARRASIGIGRGGTPGGNNSGDIFLAFSTANEMPLPQLSGPWRQFTCLNDELLDPVYLAAVEAVDEAVLNALCAAEDVPLARPARGTCRAMDTDRLMELLQDA</sequence>
<dbReference type="RefSeq" id="WP_119838789.1">
    <property type="nucleotide sequence ID" value="NZ_CP060436.1"/>
</dbReference>
<dbReference type="Gene3D" id="3.60.70.12">
    <property type="entry name" value="L-amino peptidase D-ALA esterase/amidase"/>
    <property type="match status" value="1"/>
</dbReference>
<dbReference type="CDD" id="cd02253">
    <property type="entry name" value="DmpA"/>
    <property type="match status" value="1"/>
</dbReference>
<dbReference type="PANTHER" id="PTHR36512:SF3">
    <property type="entry name" value="BLR5678 PROTEIN"/>
    <property type="match status" value="1"/>
</dbReference>
<dbReference type="InterPro" id="IPR016117">
    <property type="entry name" value="ArgJ-like_dom_sf"/>
</dbReference>
<dbReference type="Proteomes" id="UP000283786">
    <property type="component" value="Chromosome"/>
</dbReference>
<reference evidence="2 3" key="1">
    <citation type="submission" date="2020-08" db="EMBL/GenBank/DDBJ databases">
        <title>Genome sequence of Rhodobacteraceae bacterium Lw-13e.</title>
        <authorList>
            <person name="Poehlein A."/>
            <person name="Wolter L."/>
            <person name="Daniel R."/>
            <person name="Brinkhoff T."/>
        </authorList>
    </citation>
    <scope>NUCLEOTIDE SEQUENCE [LARGE SCALE GENOMIC DNA]</scope>
    <source>
        <strain evidence="2 3">Lw-13e</strain>
    </source>
</reference>
<keyword evidence="2" id="KW-0645">Protease</keyword>
<dbReference type="OrthoDB" id="9770388at2"/>
<proteinExistence type="inferred from homology"/>
<keyword evidence="2" id="KW-0378">Hydrolase</keyword>
<dbReference type="PANTHER" id="PTHR36512">
    <property type="entry name" value="D-AMINOPEPTIDASE"/>
    <property type="match status" value="1"/>
</dbReference>
<evidence type="ECO:0000313" key="2">
    <source>
        <dbReference type="EMBL" id="QPM90286.1"/>
    </source>
</evidence>
<dbReference type="KEGG" id="palw:PSAL_015210"/>
<gene>
    <name evidence="2" type="ORF">PSAL_015210</name>
</gene>
<comment type="similarity">
    <text evidence="1">Belongs to the peptidase S58 family.</text>
</comment>
<name>A0A418SHN4_9RHOB</name>
<keyword evidence="2" id="KW-0031">Aminopeptidase</keyword>
<dbReference type="AlphaFoldDB" id="A0A418SHN4"/>
<dbReference type="GO" id="GO:0004177">
    <property type="term" value="F:aminopeptidase activity"/>
    <property type="evidence" value="ECO:0007669"/>
    <property type="project" value="UniProtKB-KW"/>
</dbReference>
<keyword evidence="3" id="KW-1185">Reference proteome</keyword>
<dbReference type="InterPro" id="IPR005321">
    <property type="entry name" value="Peptidase_S58_DmpA"/>
</dbReference>
<dbReference type="EC" id="3.4.11.25" evidence="2"/>
<dbReference type="Pfam" id="PF03576">
    <property type="entry name" value="Peptidase_S58"/>
    <property type="match status" value="1"/>
</dbReference>